<dbReference type="GO" id="GO:0003924">
    <property type="term" value="F:GTPase activity"/>
    <property type="evidence" value="ECO:0007669"/>
    <property type="project" value="InterPro"/>
</dbReference>
<protein>
    <recommendedName>
        <fullName evidence="10">G-alpha-domain-containing protein</fullName>
    </recommendedName>
</protein>
<comment type="caution">
    <text evidence="8">The sequence shown here is derived from an EMBL/GenBank/DDBJ whole genome shotgun (WGS) entry which is preliminary data.</text>
</comment>
<evidence type="ECO:0008006" key="10">
    <source>
        <dbReference type="Google" id="ProtNLM"/>
    </source>
</evidence>
<dbReference type="PANTHER" id="PTHR10218">
    <property type="entry name" value="GTP-BINDING PROTEIN ALPHA SUBUNIT"/>
    <property type="match status" value="1"/>
</dbReference>
<dbReference type="GO" id="GO:0001664">
    <property type="term" value="F:G protein-coupled receptor binding"/>
    <property type="evidence" value="ECO:0007669"/>
    <property type="project" value="TreeGrafter"/>
</dbReference>
<dbReference type="Proteomes" id="UP000298061">
    <property type="component" value="Unassembled WGS sequence"/>
</dbReference>
<keyword evidence="1 6" id="KW-0479">Metal-binding</keyword>
<dbReference type="InterPro" id="IPR001019">
    <property type="entry name" value="Gprotein_alpha_su"/>
</dbReference>
<evidence type="ECO:0000313" key="8">
    <source>
        <dbReference type="EMBL" id="TFY74522.1"/>
    </source>
</evidence>
<dbReference type="STRING" id="135208.A0A4Y9ZIM2"/>
<dbReference type="Pfam" id="PF00503">
    <property type="entry name" value="G-alpha"/>
    <property type="match status" value="1"/>
</dbReference>
<feature type="non-terminal residue" evidence="8">
    <location>
        <position position="1"/>
    </location>
</feature>
<proteinExistence type="predicted"/>
<keyword evidence="2 5" id="KW-0547">Nucleotide-binding</keyword>
<feature type="binding site" evidence="5">
    <location>
        <begin position="202"/>
        <end position="205"/>
    </location>
    <ligand>
        <name>GTP</name>
        <dbReference type="ChEBI" id="CHEBI:37565"/>
    </ligand>
</feature>
<name>A0A4Y9ZIM2_9AGAM</name>
<dbReference type="FunFam" id="3.40.50.300:FF:000692">
    <property type="entry name" value="Guanine nucleotide-binding protein subunit alpha"/>
    <property type="match status" value="1"/>
</dbReference>
<dbReference type="Gene3D" id="3.40.50.300">
    <property type="entry name" value="P-loop containing nucleotide triphosphate hydrolases"/>
    <property type="match status" value="1"/>
</dbReference>
<reference evidence="8 9" key="1">
    <citation type="submission" date="2019-02" db="EMBL/GenBank/DDBJ databases">
        <title>Genome sequencing of the rare red list fungi Hericium alpestre (H. flagellum).</title>
        <authorList>
            <person name="Buettner E."/>
            <person name="Kellner H."/>
        </authorList>
    </citation>
    <scope>NUCLEOTIDE SEQUENCE [LARGE SCALE GENOMIC DNA]</scope>
    <source>
        <strain evidence="8 9">DSM 108284</strain>
    </source>
</reference>
<evidence type="ECO:0000256" key="5">
    <source>
        <dbReference type="PIRSR" id="PIRSR601019-1"/>
    </source>
</evidence>
<dbReference type="GO" id="GO:0005525">
    <property type="term" value="F:GTP binding"/>
    <property type="evidence" value="ECO:0007669"/>
    <property type="project" value="UniProtKB-KW"/>
</dbReference>
<keyword evidence="9" id="KW-1185">Reference proteome</keyword>
<feature type="binding site" evidence="5">
    <location>
        <begin position="116"/>
        <end position="122"/>
    </location>
    <ligand>
        <name>GTP</name>
        <dbReference type="ChEBI" id="CHEBI:37565"/>
    </ligand>
</feature>
<accession>A0A4Y9ZIM2</accession>
<dbReference type="SMART" id="SM00275">
    <property type="entry name" value="G_alpha"/>
    <property type="match status" value="1"/>
</dbReference>
<dbReference type="GO" id="GO:0005737">
    <property type="term" value="C:cytoplasm"/>
    <property type="evidence" value="ECO:0007669"/>
    <property type="project" value="TreeGrafter"/>
</dbReference>
<dbReference type="PANTHER" id="PTHR10218:SF360">
    <property type="entry name" value="GUANINE NUCLEOTIDE-BINDING PROTEIN SUBUNIT ALPHA HOMOLOG"/>
    <property type="match status" value="1"/>
</dbReference>
<dbReference type="Gene3D" id="1.10.400.10">
    <property type="entry name" value="GI Alpha 1, domain 2-like"/>
    <property type="match status" value="1"/>
</dbReference>
<keyword evidence="4" id="KW-0807">Transducer</keyword>
<feature type="binding site" evidence="6">
    <location>
        <position position="122"/>
    </location>
    <ligand>
        <name>Mg(2+)</name>
        <dbReference type="ChEBI" id="CHEBI:18420"/>
    </ligand>
</feature>
<keyword evidence="6" id="KW-0460">Magnesium</keyword>
<dbReference type="InterPro" id="IPR027417">
    <property type="entry name" value="P-loop_NTPase"/>
</dbReference>
<evidence type="ECO:0000256" key="6">
    <source>
        <dbReference type="PIRSR" id="PIRSR601019-2"/>
    </source>
</evidence>
<dbReference type="GO" id="GO:0005834">
    <property type="term" value="C:heterotrimeric G-protein complex"/>
    <property type="evidence" value="ECO:0007669"/>
    <property type="project" value="TreeGrafter"/>
</dbReference>
<organism evidence="8 9">
    <name type="scientific">Hericium alpestre</name>
    <dbReference type="NCBI Taxonomy" id="135208"/>
    <lineage>
        <taxon>Eukaryota</taxon>
        <taxon>Fungi</taxon>
        <taxon>Dikarya</taxon>
        <taxon>Basidiomycota</taxon>
        <taxon>Agaricomycotina</taxon>
        <taxon>Agaricomycetes</taxon>
        <taxon>Russulales</taxon>
        <taxon>Hericiaceae</taxon>
        <taxon>Hericium</taxon>
    </lineage>
</organism>
<dbReference type="PRINTS" id="PR00318">
    <property type="entry name" value="GPROTEINA"/>
</dbReference>
<evidence type="ECO:0000256" key="4">
    <source>
        <dbReference type="ARBA" id="ARBA00023224"/>
    </source>
</evidence>
<evidence type="ECO:0000256" key="1">
    <source>
        <dbReference type="ARBA" id="ARBA00022723"/>
    </source>
</evidence>
<evidence type="ECO:0000256" key="2">
    <source>
        <dbReference type="ARBA" id="ARBA00022741"/>
    </source>
</evidence>
<evidence type="ECO:0000313" key="9">
    <source>
        <dbReference type="Proteomes" id="UP000298061"/>
    </source>
</evidence>
<sequence length="292" mass="33329">VSVNSGGWKGRFGRMLAGGATGAPDSLDPTQSPRTRKRSGSGTGEEDYGIDWDDPDDPGRLIHMCGEDMKRLWEDPIIREMLETQKMRLQEMSGFFLDQLDRVTSSRYIPSDDDILRARIKTLGVTEYRFTLSRQNLFRDAAAWVPYFDDMTAIIFLAPISCFDQVLAEDEHVNRLEDSVLLWNQIVSNPLIERTNMVLFLNKCDILKEKLAAGIRFGKYITSYGDRPNDFQNTSAYLKRKFQGVIKEKSPSPRPFYCHLTSVTDSKTTHFILWDVAESILRVNLEKSALIV</sequence>
<dbReference type="EMBL" id="SFCI01002033">
    <property type="protein sequence ID" value="TFY74522.1"/>
    <property type="molecule type" value="Genomic_DNA"/>
</dbReference>
<dbReference type="PROSITE" id="PS51882">
    <property type="entry name" value="G_ALPHA"/>
    <property type="match status" value="1"/>
</dbReference>
<gene>
    <name evidence="8" type="ORF">EWM64_g9490</name>
</gene>
<dbReference type="SUPFAM" id="SSF52540">
    <property type="entry name" value="P-loop containing nucleoside triphosphate hydrolases"/>
    <property type="match status" value="1"/>
</dbReference>
<dbReference type="AlphaFoldDB" id="A0A4Y9ZIM2"/>
<dbReference type="InterPro" id="IPR011025">
    <property type="entry name" value="GproteinA_insert"/>
</dbReference>
<dbReference type="GO" id="GO:0031683">
    <property type="term" value="F:G-protein beta/gamma-subunit complex binding"/>
    <property type="evidence" value="ECO:0007669"/>
    <property type="project" value="InterPro"/>
</dbReference>
<feature type="compositionally biased region" description="Acidic residues" evidence="7">
    <location>
        <begin position="44"/>
        <end position="55"/>
    </location>
</feature>
<dbReference type="GO" id="GO:0007188">
    <property type="term" value="P:adenylate cyclase-modulating G protein-coupled receptor signaling pathway"/>
    <property type="evidence" value="ECO:0007669"/>
    <property type="project" value="TreeGrafter"/>
</dbReference>
<feature type="region of interest" description="Disordered" evidence="7">
    <location>
        <begin position="14"/>
        <end position="55"/>
    </location>
</feature>
<evidence type="ECO:0000256" key="7">
    <source>
        <dbReference type="SAM" id="MobiDB-lite"/>
    </source>
</evidence>
<dbReference type="OrthoDB" id="5817230at2759"/>
<keyword evidence="3 5" id="KW-0342">GTP-binding</keyword>
<dbReference type="GO" id="GO:0046872">
    <property type="term" value="F:metal ion binding"/>
    <property type="evidence" value="ECO:0007669"/>
    <property type="project" value="UniProtKB-KW"/>
</dbReference>
<dbReference type="SUPFAM" id="SSF47895">
    <property type="entry name" value="Transducin (alpha subunit), insertion domain"/>
    <property type="match status" value="1"/>
</dbReference>
<evidence type="ECO:0000256" key="3">
    <source>
        <dbReference type="ARBA" id="ARBA00023134"/>
    </source>
</evidence>